<dbReference type="Proteomes" id="UP000198778">
    <property type="component" value="Unassembled WGS sequence"/>
</dbReference>
<accession>A0A1H0IZ04</accession>
<dbReference type="AlphaFoldDB" id="A0A1H0IZ04"/>
<evidence type="ECO:0000313" key="2">
    <source>
        <dbReference type="EMBL" id="SDO36737.1"/>
    </source>
</evidence>
<evidence type="ECO:0000259" key="1">
    <source>
        <dbReference type="Pfam" id="PF03161"/>
    </source>
</evidence>
<dbReference type="InterPro" id="IPR004860">
    <property type="entry name" value="LAGLIDADG_dom"/>
</dbReference>
<dbReference type="EMBL" id="FNIL01000012">
    <property type="protein sequence ID" value="SDO36737.1"/>
    <property type="molecule type" value="Genomic_DNA"/>
</dbReference>
<dbReference type="SUPFAM" id="SSF55608">
    <property type="entry name" value="Homing endonucleases"/>
    <property type="match status" value="1"/>
</dbReference>
<dbReference type="STRING" id="745820.SAMN04488053_1129"/>
<dbReference type="Gene3D" id="3.10.28.10">
    <property type="entry name" value="Homing endonucleases"/>
    <property type="match status" value="2"/>
</dbReference>
<gene>
    <name evidence="2" type="ORF">SAMN04488053_1129</name>
</gene>
<organism evidence="2 3">
    <name type="scientific">Alkalicoccus daliensis</name>
    <dbReference type="NCBI Taxonomy" id="745820"/>
    <lineage>
        <taxon>Bacteria</taxon>
        <taxon>Bacillati</taxon>
        <taxon>Bacillota</taxon>
        <taxon>Bacilli</taxon>
        <taxon>Bacillales</taxon>
        <taxon>Bacillaceae</taxon>
        <taxon>Alkalicoccus</taxon>
    </lineage>
</organism>
<feature type="domain" description="Homing endonuclease LAGLIDADG" evidence="1">
    <location>
        <begin position="14"/>
        <end position="181"/>
    </location>
</feature>
<proteinExistence type="predicted"/>
<keyword evidence="2" id="KW-0378">Hydrolase</keyword>
<dbReference type="GO" id="GO:0004519">
    <property type="term" value="F:endonuclease activity"/>
    <property type="evidence" value="ECO:0007669"/>
    <property type="project" value="UniProtKB-KW"/>
</dbReference>
<protein>
    <submittedName>
        <fullName evidence="2">LAGLIDADG DNA endonuclease family protein</fullName>
    </submittedName>
</protein>
<keyword evidence="2" id="KW-0255">Endonuclease</keyword>
<keyword evidence="3" id="KW-1185">Reference proteome</keyword>
<keyword evidence="2" id="KW-0540">Nuclease</keyword>
<dbReference type="Pfam" id="PF03161">
    <property type="entry name" value="LAGLIDADG_2"/>
    <property type="match status" value="1"/>
</dbReference>
<sequence>MNSLEELNEVQQNVLIASILGDGEITKIYKGSRRKQNSYREHFSIAQLEYRQWKQKILDPLIYFTAKNNVLLSKSNPLFTALFHDFYDVKGNKQIPGVHLKRCTHLSFLTTLYLDDGSLSISKRINHRLKKIYLVPNIYLYLQSFQLKDLKLLQKHIEVHFGFSFTISKRSDGFHHILRFTSVGNTYRFLKSIHSHTRMISSMRYKTDWNWRFTQEKEKFKALYPDYELFAGSAERTKPYSELEIARIIDLLRDGTKVKDIAVKTGRTYWSLVYKIRELKLKGII</sequence>
<reference evidence="3" key="1">
    <citation type="submission" date="2016-10" db="EMBL/GenBank/DDBJ databases">
        <authorList>
            <person name="Varghese N."/>
            <person name="Submissions S."/>
        </authorList>
    </citation>
    <scope>NUCLEOTIDE SEQUENCE [LARGE SCALE GENOMIC DNA]</scope>
    <source>
        <strain evidence="3">CGMCC 1.10369</strain>
    </source>
</reference>
<dbReference type="OrthoDB" id="2351986at2"/>
<evidence type="ECO:0000313" key="3">
    <source>
        <dbReference type="Proteomes" id="UP000198778"/>
    </source>
</evidence>
<dbReference type="InterPro" id="IPR027434">
    <property type="entry name" value="Homing_endonucl"/>
</dbReference>
<name>A0A1H0IZ04_9BACI</name>
<dbReference type="RefSeq" id="WP_090843735.1">
    <property type="nucleotide sequence ID" value="NZ_FNIL01000012.1"/>
</dbReference>